<protein>
    <submittedName>
        <fullName evidence="5">Type VI secretion system ATPase TssH</fullName>
    </submittedName>
</protein>
<evidence type="ECO:0000313" key="5">
    <source>
        <dbReference type="EMBL" id="HIQ62556.1"/>
    </source>
</evidence>
<dbReference type="PANTHER" id="PTHR11638">
    <property type="entry name" value="ATP-DEPENDENT CLP PROTEASE"/>
    <property type="match status" value="1"/>
</dbReference>
<dbReference type="Proteomes" id="UP000886819">
    <property type="component" value="Unassembled WGS sequence"/>
</dbReference>
<dbReference type="Gene3D" id="3.40.50.300">
    <property type="entry name" value="P-loop containing nucleotide triphosphate hydrolases"/>
    <property type="match status" value="1"/>
</dbReference>
<dbReference type="EMBL" id="DVFI01000040">
    <property type="protein sequence ID" value="HIQ62556.1"/>
    <property type="molecule type" value="Genomic_DNA"/>
</dbReference>
<name>A0A9D1CHX3_9FIRM</name>
<organism evidence="5 6">
    <name type="scientific">Candidatus Avichristensenella intestinipullorum</name>
    <dbReference type="NCBI Taxonomy" id="2840693"/>
    <lineage>
        <taxon>Bacteria</taxon>
        <taxon>Bacillati</taxon>
        <taxon>Bacillota</taxon>
        <taxon>Clostridia</taxon>
        <taxon>Candidatus Avichristensenella</taxon>
    </lineage>
</organism>
<dbReference type="PANTHER" id="PTHR11638:SF18">
    <property type="entry name" value="HEAT SHOCK PROTEIN 104"/>
    <property type="match status" value="1"/>
</dbReference>
<dbReference type="GO" id="GO:0034605">
    <property type="term" value="P:cellular response to heat"/>
    <property type="evidence" value="ECO:0007669"/>
    <property type="project" value="TreeGrafter"/>
</dbReference>
<keyword evidence="1" id="KW-0547">Nucleotide-binding</keyword>
<evidence type="ECO:0000256" key="2">
    <source>
        <dbReference type="ARBA" id="ARBA00022840"/>
    </source>
</evidence>
<dbReference type="SUPFAM" id="SSF81923">
    <property type="entry name" value="Double Clp-N motif"/>
    <property type="match status" value="1"/>
</dbReference>
<evidence type="ECO:0000259" key="4">
    <source>
        <dbReference type="PROSITE" id="PS51903"/>
    </source>
</evidence>
<keyword evidence="2" id="KW-0067">ATP-binding</keyword>
<keyword evidence="3" id="KW-0677">Repeat</keyword>
<accession>A0A9D1CHX3</accession>
<reference evidence="5" key="1">
    <citation type="submission" date="2020-10" db="EMBL/GenBank/DDBJ databases">
        <authorList>
            <person name="Gilroy R."/>
        </authorList>
    </citation>
    <scope>NUCLEOTIDE SEQUENCE</scope>
    <source>
        <strain evidence="5">ChiHile30-977</strain>
    </source>
</reference>
<dbReference type="InterPro" id="IPR036628">
    <property type="entry name" value="Clp_N_dom_sf"/>
</dbReference>
<reference evidence="5" key="2">
    <citation type="journal article" date="2021" name="PeerJ">
        <title>Extensive microbial diversity within the chicken gut microbiome revealed by metagenomics and culture.</title>
        <authorList>
            <person name="Gilroy R."/>
            <person name="Ravi A."/>
            <person name="Getino M."/>
            <person name="Pursley I."/>
            <person name="Horton D.L."/>
            <person name="Alikhan N.F."/>
            <person name="Baker D."/>
            <person name="Gharbi K."/>
            <person name="Hall N."/>
            <person name="Watson M."/>
            <person name="Adriaenssens E.M."/>
            <person name="Foster-Nyarko E."/>
            <person name="Jarju S."/>
            <person name="Secka A."/>
            <person name="Antonio M."/>
            <person name="Oren A."/>
            <person name="Chaudhuri R.R."/>
            <person name="La Ragione R."/>
            <person name="Hildebrand F."/>
            <person name="Pallen M.J."/>
        </authorList>
    </citation>
    <scope>NUCLEOTIDE SEQUENCE</scope>
    <source>
        <strain evidence="5">ChiHile30-977</strain>
    </source>
</reference>
<dbReference type="PROSITE" id="PS51903">
    <property type="entry name" value="CLP_R"/>
    <property type="match status" value="1"/>
</dbReference>
<dbReference type="SUPFAM" id="SSF52540">
    <property type="entry name" value="P-loop containing nucleoside triphosphate hydrolases"/>
    <property type="match status" value="1"/>
</dbReference>
<dbReference type="Gene3D" id="1.10.1780.10">
    <property type="entry name" value="Clp, N-terminal domain"/>
    <property type="match status" value="1"/>
</dbReference>
<dbReference type="GO" id="GO:0016887">
    <property type="term" value="F:ATP hydrolysis activity"/>
    <property type="evidence" value="ECO:0007669"/>
    <property type="project" value="TreeGrafter"/>
</dbReference>
<comment type="caution">
    <text evidence="5">The sequence shown here is derived from an EMBL/GenBank/DDBJ whole genome shotgun (WGS) entry which is preliminary data.</text>
</comment>
<evidence type="ECO:0000256" key="3">
    <source>
        <dbReference type="PROSITE-ProRule" id="PRU01251"/>
    </source>
</evidence>
<dbReference type="InterPro" id="IPR050130">
    <property type="entry name" value="ClpA_ClpB"/>
</dbReference>
<feature type="domain" description="Clp R" evidence="4">
    <location>
        <begin position="3"/>
        <end position="146"/>
    </location>
</feature>
<dbReference type="GO" id="GO:0005524">
    <property type="term" value="F:ATP binding"/>
    <property type="evidence" value="ECO:0007669"/>
    <property type="project" value="UniProtKB-KW"/>
</dbReference>
<evidence type="ECO:0000313" key="6">
    <source>
        <dbReference type="Proteomes" id="UP000886819"/>
    </source>
</evidence>
<evidence type="ECO:0000256" key="1">
    <source>
        <dbReference type="ARBA" id="ARBA00022741"/>
    </source>
</evidence>
<dbReference type="InterPro" id="IPR004176">
    <property type="entry name" value="Clp_R_N"/>
</dbReference>
<dbReference type="InterPro" id="IPR027417">
    <property type="entry name" value="P-loop_NTPase"/>
</dbReference>
<dbReference type="CDD" id="cd00009">
    <property type="entry name" value="AAA"/>
    <property type="match status" value="1"/>
</dbReference>
<proteinExistence type="predicted"/>
<dbReference type="GO" id="GO:0005737">
    <property type="term" value="C:cytoplasm"/>
    <property type="evidence" value="ECO:0007669"/>
    <property type="project" value="TreeGrafter"/>
</dbReference>
<sequence>MDMNKFTQRAQEAIAESQNIALRYRHQQLEGEHLHAALCAQQDGLIPRLLTLMEVDVPAYTAELERELEKLPSVSGGSQLYASRRFGELLAQAQENTRQFADEYAGVEHLYLALLGERGTPSARLMARHGVTREKFLAALSQVRSKQRVTSQNPEETYEALKRFGTDLVEQARSGKLDPIIGRDAEIRRVINILCRKTKNNPVLIGEPGVGKTAVAEGLAQRILKGDVPDNLRDKTIFSLDMG</sequence>
<gene>
    <name evidence="5" type="ORF">IAA66_03090</name>
</gene>
<dbReference type="Pfam" id="PF02861">
    <property type="entry name" value="Clp_N"/>
    <property type="match status" value="1"/>
</dbReference>
<dbReference type="AlphaFoldDB" id="A0A9D1CHX3"/>
<feature type="non-terminal residue" evidence="5">
    <location>
        <position position="243"/>
    </location>
</feature>